<dbReference type="RefSeq" id="WP_188158779.1">
    <property type="nucleotide sequence ID" value="NZ_BMGH01000001.1"/>
</dbReference>
<keyword evidence="2" id="KW-0012">Acyltransferase</keyword>
<evidence type="ECO:0000259" key="3">
    <source>
        <dbReference type="PROSITE" id="PS51186"/>
    </source>
</evidence>
<dbReference type="PROSITE" id="PS51186">
    <property type="entry name" value="GNAT"/>
    <property type="match status" value="1"/>
</dbReference>
<feature type="domain" description="N-acetyltransferase" evidence="3">
    <location>
        <begin position="4"/>
        <end position="152"/>
    </location>
</feature>
<dbReference type="SUPFAM" id="SSF55729">
    <property type="entry name" value="Acyl-CoA N-acyltransferases (Nat)"/>
    <property type="match status" value="1"/>
</dbReference>
<dbReference type="InterPro" id="IPR000182">
    <property type="entry name" value="GNAT_dom"/>
</dbReference>
<gene>
    <name evidence="4" type="ORF">GCM10011342_17580</name>
</gene>
<organism evidence="4 5">
    <name type="scientific">Aquisalinus flavus</name>
    <dbReference type="NCBI Taxonomy" id="1526572"/>
    <lineage>
        <taxon>Bacteria</taxon>
        <taxon>Pseudomonadati</taxon>
        <taxon>Pseudomonadota</taxon>
        <taxon>Alphaproteobacteria</taxon>
        <taxon>Parvularculales</taxon>
        <taxon>Parvularculaceae</taxon>
        <taxon>Aquisalinus</taxon>
    </lineage>
</organism>
<dbReference type="Gene3D" id="3.40.630.30">
    <property type="match status" value="1"/>
</dbReference>
<dbReference type="Pfam" id="PF00583">
    <property type="entry name" value="Acetyltransf_1"/>
    <property type="match status" value="1"/>
</dbReference>
<dbReference type="InterPro" id="IPR050832">
    <property type="entry name" value="Bact_Acetyltransf"/>
</dbReference>
<protein>
    <submittedName>
        <fullName evidence="4">Acetyltransferase</fullName>
    </submittedName>
</protein>
<evidence type="ECO:0000256" key="2">
    <source>
        <dbReference type="ARBA" id="ARBA00023315"/>
    </source>
</evidence>
<evidence type="ECO:0000313" key="5">
    <source>
        <dbReference type="Proteomes" id="UP000613582"/>
    </source>
</evidence>
<dbReference type="Proteomes" id="UP000613582">
    <property type="component" value="Unassembled WGS sequence"/>
</dbReference>
<dbReference type="GO" id="GO:0016747">
    <property type="term" value="F:acyltransferase activity, transferring groups other than amino-acyl groups"/>
    <property type="evidence" value="ECO:0007669"/>
    <property type="project" value="InterPro"/>
</dbReference>
<dbReference type="AlphaFoldDB" id="A0A8J2Y6F3"/>
<dbReference type="InterPro" id="IPR016181">
    <property type="entry name" value="Acyl_CoA_acyltransferase"/>
</dbReference>
<keyword evidence="1" id="KW-0808">Transferase</keyword>
<accession>A0A8J2Y6F3</accession>
<name>A0A8J2Y6F3_9PROT</name>
<comment type="caution">
    <text evidence="4">The sequence shown here is derived from an EMBL/GenBank/DDBJ whole genome shotgun (WGS) entry which is preliminary data.</text>
</comment>
<dbReference type="PANTHER" id="PTHR43877">
    <property type="entry name" value="AMINOALKYLPHOSPHONATE N-ACETYLTRANSFERASE-RELATED-RELATED"/>
    <property type="match status" value="1"/>
</dbReference>
<reference evidence="4" key="2">
    <citation type="submission" date="2020-09" db="EMBL/GenBank/DDBJ databases">
        <authorList>
            <person name="Sun Q."/>
            <person name="Zhou Y."/>
        </authorList>
    </citation>
    <scope>NUCLEOTIDE SEQUENCE</scope>
    <source>
        <strain evidence="4">CGMCC 1.12921</strain>
    </source>
</reference>
<proteinExistence type="predicted"/>
<reference evidence="4" key="1">
    <citation type="journal article" date="2014" name="Int. J. Syst. Evol. Microbiol.">
        <title>Complete genome sequence of Corynebacterium casei LMG S-19264T (=DSM 44701T), isolated from a smear-ripened cheese.</title>
        <authorList>
            <consortium name="US DOE Joint Genome Institute (JGI-PGF)"/>
            <person name="Walter F."/>
            <person name="Albersmeier A."/>
            <person name="Kalinowski J."/>
            <person name="Ruckert C."/>
        </authorList>
    </citation>
    <scope>NUCLEOTIDE SEQUENCE</scope>
    <source>
        <strain evidence="4">CGMCC 1.12921</strain>
    </source>
</reference>
<dbReference type="CDD" id="cd04301">
    <property type="entry name" value="NAT_SF"/>
    <property type="match status" value="1"/>
</dbReference>
<evidence type="ECO:0000256" key="1">
    <source>
        <dbReference type="ARBA" id="ARBA00022679"/>
    </source>
</evidence>
<dbReference type="EMBL" id="BMGH01000001">
    <property type="protein sequence ID" value="GGD09212.1"/>
    <property type="molecule type" value="Genomic_DNA"/>
</dbReference>
<evidence type="ECO:0000313" key="4">
    <source>
        <dbReference type="EMBL" id="GGD09212.1"/>
    </source>
</evidence>
<sequence length="152" mass="15889">MSKPVFRDAVAADIAAILALSDAGRPAGAAPVTSDAGDPAYAAALNRIAADPNNRLIVMERGGEIVGTLQITLIPGLTRCGLTRGLLENIHVRPDCRGQGLGSALVGWAIGQCRDAGCGLIQLTSDKRRPDAHRFYGSLGFEATHEGFKLVL</sequence>
<keyword evidence="5" id="KW-1185">Reference proteome</keyword>